<evidence type="ECO:0000256" key="1">
    <source>
        <dbReference type="ARBA" id="ARBA00004138"/>
    </source>
</evidence>
<evidence type="ECO:0000256" key="9">
    <source>
        <dbReference type="ARBA" id="ARBA00031593"/>
    </source>
</evidence>
<dbReference type="PANTHER" id="PTHR21532">
    <property type="entry name" value="PHOSPHODIESTERASE HL"/>
    <property type="match status" value="1"/>
</dbReference>
<dbReference type="InterPro" id="IPR038888">
    <property type="entry name" value="CFAP36"/>
</dbReference>
<comment type="caution">
    <text evidence="12">The sequence shown here is derived from an EMBL/GenBank/DDBJ whole genome shotgun (WGS) entry which is preliminary data.</text>
</comment>
<gene>
    <name evidence="12" type="ORF">CEUSTIGMA_g13440.t1</name>
</gene>
<dbReference type="GO" id="GO:0097546">
    <property type="term" value="C:ciliary base"/>
    <property type="evidence" value="ECO:0007669"/>
    <property type="project" value="TreeGrafter"/>
</dbReference>
<dbReference type="Proteomes" id="UP000232323">
    <property type="component" value="Unassembled WGS sequence"/>
</dbReference>
<feature type="region of interest" description="Disordered" evidence="10">
    <location>
        <begin position="363"/>
        <end position="397"/>
    </location>
</feature>
<keyword evidence="13" id="KW-1185">Reference proteome</keyword>
<keyword evidence="7" id="KW-0969">Cilium</keyword>
<evidence type="ECO:0000256" key="8">
    <source>
        <dbReference type="ARBA" id="ARBA00023273"/>
    </source>
</evidence>
<evidence type="ECO:0000256" key="5">
    <source>
        <dbReference type="ARBA" id="ARBA00022490"/>
    </source>
</evidence>
<evidence type="ECO:0000256" key="2">
    <source>
        <dbReference type="ARBA" id="ARBA00004496"/>
    </source>
</evidence>
<evidence type="ECO:0000256" key="7">
    <source>
        <dbReference type="ARBA" id="ARBA00023069"/>
    </source>
</evidence>
<dbReference type="PANTHER" id="PTHR21532:SF0">
    <property type="entry name" value="CILIA- AND FLAGELLA-ASSOCIATED PROTEIN 36"/>
    <property type="match status" value="1"/>
</dbReference>
<evidence type="ECO:0000256" key="3">
    <source>
        <dbReference type="ARBA" id="ARBA00007460"/>
    </source>
</evidence>
<evidence type="ECO:0000259" key="11">
    <source>
        <dbReference type="Pfam" id="PF11527"/>
    </source>
</evidence>
<dbReference type="InterPro" id="IPR042541">
    <property type="entry name" value="BART_sf"/>
</dbReference>
<name>A0A250XSJ4_9CHLO</name>
<comment type="subcellular location">
    <subcellularLocation>
        <location evidence="1">Cell projection</location>
        <location evidence="1">Cilium</location>
    </subcellularLocation>
    <subcellularLocation>
        <location evidence="2">Cytoplasm</location>
    </subcellularLocation>
</comment>
<dbReference type="OrthoDB" id="272687at2759"/>
<accession>A0A250XSJ4</accession>
<feature type="domain" description="BART" evidence="11">
    <location>
        <begin position="4"/>
        <end position="115"/>
    </location>
</feature>
<proteinExistence type="inferred from homology"/>
<protein>
    <recommendedName>
        <fullName evidence="4">Cilia- and flagella-associated protein 36</fullName>
    </recommendedName>
    <alternativeName>
        <fullName evidence="9">Coiled-coil domain-containing protein 104</fullName>
    </alternativeName>
</protein>
<dbReference type="Gene3D" id="1.20.1520.10">
    <property type="entry name" value="ADP-ribosylation factor-like 2-binding protein, domain"/>
    <property type="match status" value="1"/>
</dbReference>
<evidence type="ECO:0000256" key="6">
    <source>
        <dbReference type="ARBA" id="ARBA00023054"/>
    </source>
</evidence>
<dbReference type="Pfam" id="PF11527">
    <property type="entry name" value="ARL2_Bind_BART"/>
    <property type="match status" value="1"/>
</dbReference>
<evidence type="ECO:0000256" key="4">
    <source>
        <dbReference type="ARBA" id="ARBA00021815"/>
    </source>
</evidence>
<evidence type="ECO:0000313" key="12">
    <source>
        <dbReference type="EMBL" id="GAX86025.1"/>
    </source>
</evidence>
<reference evidence="12 13" key="1">
    <citation type="submission" date="2017-08" db="EMBL/GenBank/DDBJ databases">
        <title>Acidophilic green algal genome provides insights into adaptation to an acidic environment.</title>
        <authorList>
            <person name="Hirooka S."/>
            <person name="Hirose Y."/>
            <person name="Kanesaki Y."/>
            <person name="Higuchi S."/>
            <person name="Fujiwara T."/>
            <person name="Onuma R."/>
            <person name="Era A."/>
            <person name="Ohbayashi R."/>
            <person name="Uzuka A."/>
            <person name="Nozaki H."/>
            <person name="Yoshikawa H."/>
            <person name="Miyagishima S.Y."/>
        </authorList>
    </citation>
    <scope>NUCLEOTIDE SEQUENCE [LARGE SCALE GENOMIC DNA]</scope>
    <source>
        <strain evidence="12 13">NIES-2499</strain>
    </source>
</reference>
<evidence type="ECO:0000313" key="13">
    <source>
        <dbReference type="Proteomes" id="UP000232323"/>
    </source>
</evidence>
<keyword evidence="5" id="KW-0963">Cytoplasm</keyword>
<dbReference type="EMBL" id="BEGY01000217">
    <property type="protein sequence ID" value="GAX86025.1"/>
    <property type="molecule type" value="Genomic_DNA"/>
</dbReference>
<dbReference type="InterPro" id="IPR023379">
    <property type="entry name" value="BART_dom"/>
</dbReference>
<dbReference type="AlphaFoldDB" id="A0A250XSJ4"/>
<dbReference type="GO" id="GO:0005930">
    <property type="term" value="C:axoneme"/>
    <property type="evidence" value="ECO:0007669"/>
    <property type="project" value="TreeGrafter"/>
</dbReference>
<organism evidence="12 13">
    <name type="scientific">Chlamydomonas eustigma</name>
    <dbReference type="NCBI Taxonomy" id="1157962"/>
    <lineage>
        <taxon>Eukaryota</taxon>
        <taxon>Viridiplantae</taxon>
        <taxon>Chlorophyta</taxon>
        <taxon>core chlorophytes</taxon>
        <taxon>Chlorophyceae</taxon>
        <taxon>CS clade</taxon>
        <taxon>Chlamydomonadales</taxon>
        <taxon>Chlamydomonadaceae</taxon>
        <taxon>Chlamydomonas</taxon>
    </lineage>
</organism>
<keyword evidence="6" id="KW-0175">Coiled coil</keyword>
<sequence length="540" mass="57614">MADTQWLAEAVVDFLRGPLYINPLMAFIDQKCLIFTPEEENKLEYTPIHEQFKELVDELLTEFITDLGVTPEQFYEVVASEHSNESLNSFVVQTILTVDDFLLFKAMMVKRNIDITNQVLAAVEAMRDAALGTATGDSNLSEEEEARMLEEALMKSKLVNADEEHNYKLFELMKSLQIEEEDPAMVLALANSLKDQTRMEYELAEIQQALALSIALEEERQRLLLQEGSMQGAAMSTSSQGVAVNSRVSTTAFISDADNAAMRAAGIGDIPLRAPTFITPTQVDPLAPLNIGPNTAAEQMAAVAAAAEANARALAAAVVTGTQPPVSAGAANTGSAMKGAGLSTRLEAGSFSVVDSDASGAAGLGRLPPLQPGQRNMGGLAPLPSVNSPRKPSEDLPSGNLILGGARSLKTVGSVRNKAAGYKADAVPDLATIREAAEVAASTQKGMLETHISGAGGSDDAAQKWLQDQKLKLVAQKKVERDAETAQFKLGKSFTAGHSKPAFGSSTASVSDQDMEAKRAALRDKLAQKFKGDMMKHAFE</sequence>
<comment type="similarity">
    <text evidence="3">Belongs to the CFAP36 family.</text>
</comment>
<keyword evidence="8" id="KW-0966">Cell projection</keyword>
<evidence type="ECO:0000256" key="10">
    <source>
        <dbReference type="SAM" id="MobiDB-lite"/>
    </source>
</evidence>